<evidence type="ECO:0000256" key="1">
    <source>
        <dbReference type="ARBA" id="ARBA00004651"/>
    </source>
</evidence>
<sequence length="298" mass="32997">MKNILYSKRLAPYIFILPFLVTLAVFWVVPLARSFVMSTQEVLYGQATFIGAANYERLWGDPIFWQAMFNSLRYMVLTIVLLVPIPLVLAAIVNSKIGSPRVKAFFKASMFVPALTSVVVAGIVFRLIFAESDSAMMNQVAAFFGFGPVRWLRADVSGLVALLALALWRWTGVNMMYFLAGMQSIPTEYYEAAAMDGAGKVRQFFHITVPNLRPTVVYVVTISIYGGLAMFLESFMLYAGNASPNNQGLTVVGYLYRKGIEENDLGFASAVGVVLLVIIMAINLTYLFFSGTFKKEAA</sequence>
<gene>
    <name evidence="9" type="ORF">M1843_06780</name>
</gene>
<evidence type="ECO:0000256" key="4">
    <source>
        <dbReference type="ARBA" id="ARBA00022692"/>
    </source>
</evidence>
<organism evidence="9 10">
    <name type="scientific">Isoptericola peretonis</name>
    <dbReference type="NCBI Taxonomy" id="2918523"/>
    <lineage>
        <taxon>Bacteria</taxon>
        <taxon>Bacillati</taxon>
        <taxon>Actinomycetota</taxon>
        <taxon>Actinomycetes</taxon>
        <taxon>Micrococcales</taxon>
        <taxon>Promicromonosporaceae</taxon>
        <taxon>Isoptericola</taxon>
    </lineage>
</organism>
<dbReference type="Gene3D" id="1.10.3720.10">
    <property type="entry name" value="MetI-like"/>
    <property type="match status" value="1"/>
</dbReference>
<dbReference type="CDD" id="cd06261">
    <property type="entry name" value="TM_PBP2"/>
    <property type="match status" value="1"/>
</dbReference>
<dbReference type="InterPro" id="IPR000515">
    <property type="entry name" value="MetI-like"/>
</dbReference>
<evidence type="ECO:0000313" key="9">
    <source>
        <dbReference type="EMBL" id="MCK9793444.1"/>
    </source>
</evidence>
<name>A0ABT0J1S7_9MICO</name>
<evidence type="ECO:0000256" key="3">
    <source>
        <dbReference type="ARBA" id="ARBA00022475"/>
    </source>
</evidence>
<evidence type="ECO:0000256" key="5">
    <source>
        <dbReference type="ARBA" id="ARBA00022989"/>
    </source>
</evidence>
<comment type="similarity">
    <text evidence="7">Belongs to the binding-protein-dependent transport system permease family.</text>
</comment>
<keyword evidence="2 7" id="KW-0813">Transport</keyword>
<keyword evidence="5 7" id="KW-1133">Transmembrane helix</keyword>
<feature type="transmembrane region" description="Helical" evidence="7">
    <location>
        <begin position="265"/>
        <end position="289"/>
    </location>
</feature>
<feature type="domain" description="ABC transmembrane type-1" evidence="8">
    <location>
        <begin position="68"/>
        <end position="286"/>
    </location>
</feature>
<keyword evidence="3" id="KW-1003">Cell membrane</keyword>
<dbReference type="InterPro" id="IPR051393">
    <property type="entry name" value="ABC_transporter_permease"/>
</dbReference>
<comment type="subcellular location">
    <subcellularLocation>
        <location evidence="1 7">Cell membrane</location>
        <topology evidence="1 7">Multi-pass membrane protein</topology>
    </subcellularLocation>
</comment>
<evidence type="ECO:0000256" key="7">
    <source>
        <dbReference type="RuleBase" id="RU363032"/>
    </source>
</evidence>
<dbReference type="Pfam" id="PF00528">
    <property type="entry name" value="BPD_transp_1"/>
    <property type="match status" value="1"/>
</dbReference>
<protein>
    <submittedName>
        <fullName evidence="9">Sugar ABC transporter permease</fullName>
    </submittedName>
</protein>
<dbReference type="SUPFAM" id="SSF161098">
    <property type="entry name" value="MetI-like"/>
    <property type="match status" value="1"/>
</dbReference>
<dbReference type="PROSITE" id="PS50928">
    <property type="entry name" value="ABC_TM1"/>
    <property type="match status" value="1"/>
</dbReference>
<feature type="transmembrane region" description="Helical" evidence="7">
    <location>
        <begin position="149"/>
        <end position="168"/>
    </location>
</feature>
<dbReference type="RefSeq" id="WP_416343291.1">
    <property type="nucleotide sequence ID" value="NZ_JALQCY010000002.1"/>
</dbReference>
<dbReference type="Proteomes" id="UP001651050">
    <property type="component" value="Unassembled WGS sequence"/>
</dbReference>
<evidence type="ECO:0000256" key="6">
    <source>
        <dbReference type="ARBA" id="ARBA00023136"/>
    </source>
</evidence>
<feature type="transmembrane region" description="Helical" evidence="7">
    <location>
        <begin position="12"/>
        <end position="29"/>
    </location>
</feature>
<proteinExistence type="inferred from homology"/>
<accession>A0ABT0J1S7</accession>
<keyword evidence="4 7" id="KW-0812">Transmembrane</keyword>
<dbReference type="EMBL" id="JALQCY010000002">
    <property type="protein sequence ID" value="MCK9793444.1"/>
    <property type="molecule type" value="Genomic_DNA"/>
</dbReference>
<evidence type="ECO:0000259" key="8">
    <source>
        <dbReference type="PROSITE" id="PS50928"/>
    </source>
</evidence>
<keyword evidence="6 7" id="KW-0472">Membrane</keyword>
<evidence type="ECO:0000256" key="2">
    <source>
        <dbReference type="ARBA" id="ARBA00022448"/>
    </source>
</evidence>
<evidence type="ECO:0000313" key="10">
    <source>
        <dbReference type="Proteomes" id="UP001651050"/>
    </source>
</evidence>
<comment type="caution">
    <text evidence="9">The sequence shown here is derived from an EMBL/GenBank/DDBJ whole genome shotgun (WGS) entry which is preliminary data.</text>
</comment>
<reference evidence="9 10" key="1">
    <citation type="submission" date="2022-02" db="EMBL/GenBank/DDBJ databases">
        <title>The car tank lid bacteriome: a reservoir of bacteria with potential in bioremediation of fuel.</title>
        <authorList>
            <person name="Vidal-Verdu A."/>
            <person name="Gomez-Martinez D."/>
            <person name="Latorre-Perez A."/>
            <person name="Pereto J."/>
            <person name="Porcar M."/>
        </authorList>
    </citation>
    <scope>NUCLEOTIDE SEQUENCE [LARGE SCALE GENOMIC DNA]</scope>
    <source>
        <strain evidence="9 10">4D.3</strain>
    </source>
</reference>
<keyword evidence="10" id="KW-1185">Reference proteome</keyword>
<feature type="transmembrane region" description="Helical" evidence="7">
    <location>
        <begin position="74"/>
        <end position="93"/>
    </location>
</feature>
<dbReference type="InterPro" id="IPR035906">
    <property type="entry name" value="MetI-like_sf"/>
</dbReference>
<dbReference type="PANTHER" id="PTHR30193:SF37">
    <property type="entry name" value="INNER MEMBRANE ABC TRANSPORTER PERMEASE PROTEIN YCJO"/>
    <property type="match status" value="1"/>
</dbReference>
<dbReference type="PANTHER" id="PTHR30193">
    <property type="entry name" value="ABC TRANSPORTER PERMEASE PROTEIN"/>
    <property type="match status" value="1"/>
</dbReference>
<feature type="transmembrane region" description="Helical" evidence="7">
    <location>
        <begin position="105"/>
        <end position="129"/>
    </location>
</feature>
<feature type="transmembrane region" description="Helical" evidence="7">
    <location>
        <begin position="216"/>
        <end position="239"/>
    </location>
</feature>